<dbReference type="EMBL" id="UOEY01000008">
    <property type="protein sequence ID" value="VAW34689.1"/>
    <property type="molecule type" value="Genomic_DNA"/>
</dbReference>
<evidence type="ECO:0000313" key="1">
    <source>
        <dbReference type="EMBL" id="VAW34689.1"/>
    </source>
</evidence>
<proteinExistence type="predicted"/>
<organism evidence="1">
    <name type="scientific">hydrothermal vent metagenome</name>
    <dbReference type="NCBI Taxonomy" id="652676"/>
    <lineage>
        <taxon>unclassified sequences</taxon>
        <taxon>metagenomes</taxon>
        <taxon>ecological metagenomes</taxon>
    </lineage>
</organism>
<name>A0A3B0VCV5_9ZZZZ</name>
<sequence length="68" mass="7750">MTSKLDFICFYLAAQGHELGQDCLTRFLIVTKASANVTIRQGNQLVEKKRQLELYSRQESDNVLVIFG</sequence>
<gene>
    <name evidence="1" type="ORF">MNBD_DELTA04-1621</name>
</gene>
<accession>A0A3B0VCV5</accession>
<reference evidence="1" key="1">
    <citation type="submission" date="2018-06" db="EMBL/GenBank/DDBJ databases">
        <authorList>
            <person name="Zhirakovskaya E."/>
        </authorList>
    </citation>
    <scope>NUCLEOTIDE SEQUENCE</scope>
</reference>
<dbReference type="AlphaFoldDB" id="A0A3B0VCV5"/>
<protein>
    <submittedName>
        <fullName evidence="1">Uncharacterized protein</fullName>
    </submittedName>
</protein>